<dbReference type="InterPro" id="IPR011050">
    <property type="entry name" value="Pectin_lyase_fold/virulence"/>
</dbReference>
<name>A0ABD5V6W6_9EURY</name>
<evidence type="ECO:0000256" key="3">
    <source>
        <dbReference type="ARBA" id="ARBA00023295"/>
    </source>
</evidence>
<comment type="similarity">
    <text evidence="1">Belongs to the glycosyl hydrolase 28 family.</text>
</comment>
<dbReference type="Pfam" id="PF00295">
    <property type="entry name" value="Glyco_hydro_28"/>
    <property type="match status" value="1"/>
</dbReference>
<sequence length="89" mass="9932">MLFDDCANVSVRDVTVRDAPAWTLAFRNCESVHVTGVTVQNHLRIPNCDGLSTANHVRVSALCDSRVRRRISGLLSGENTTFIMIKFKQ</sequence>
<protein>
    <submittedName>
        <fullName evidence="4">Glycosyl hydrolase family 28 protein</fullName>
    </submittedName>
</protein>
<evidence type="ECO:0000313" key="4">
    <source>
        <dbReference type="EMBL" id="MFC6907217.1"/>
    </source>
</evidence>
<dbReference type="InterPro" id="IPR000743">
    <property type="entry name" value="Glyco_hydro_28"/>
</dbReference>
<dbReference type="AlphaFoldDB" id="A0ABD5V6W6"/>
<accession>A0ABD5V6W6</accession>
<dbReference type="Gene3D" id="2.160.20.10">
    <property type="entry name" value="Single-stranded right-handed beta-helix, Pectin lyase-like"/>
    <property type="match status" value="1"/>
</dbReference>
<dbReference type="Proteomes" id="UP001596312">
    <property type="component" value="Unassembled WGS sequence"/>
</dbReference>
<dbReference type="SUPFAM" id="SSF51126">
    <property type="entry name" value="Pectin lyase-like"/>
    <property type="match status" value="1"/>
</dbReference>
<gene>
    <name evidence="4" type="ORF">ACFQGH_18710</name>
</gene>
<dbReference type="GO" id="GO:0016798">
    <property type="term" value="F:hydrolase activity, acting on glycosyl bonds"/>
    <property type="evidence" value="ECO:0007669"/>
    <property type="project" value="UniProtKB-KW"/>
</dbReference>
<keyword evidence="3" id="KW-0326">Glycosidase</keyword>
<comment type="caution">
    <text evidence="4">The sequence shown here is derived from an EMBL/GenBank/DDBJ whole genome shotgun (WGS) entry which is preliminary data.</text>
</comment>
<evidence type="ECO:0000313" key="5">
    <source>
        <dbReference type="Proteomes" id="UP001596312"/>
    </source>
</evidence>
<organism evidence="4 5">
    <name type="scientific">Halalkalicoccus tibetensis</name>
    <dbReference type="NCBI Taxonomy" id="175632"/>
    <lineage>
        <taxon>Archaea</taxon>
        <taxon>Methanobacteriati</taxon>
        <taxon>Methanobacteriota</taxon>
        <taxon>Stenosarchaea group</taxon>
        <taxon>Halobacteria</taxon>
        <taxon>Halobacteriales</taxon>
        <taxon>Halococcaceae</taxon>
        <taxon>Halalkalicoccus</taxon>
    </lineage>
</organism>
<dbReference type="InterPro" id="IPR012334">
    <property type="entry name" value="Pectin_lyas_fold"/>
</dbReference>
<proteinExistence type="inferred from homology"/>
<keyword evidence="2 4" id="KW-0378">Hydrolase</keyword>
<evidence type="ECO:0000256" key="1">
    <source>
        <dbReference type="ARBA" id="ARBA00008834"/>
    </source>
</evidence>
<keyword evidence="5" id="KW-1185">Reference proteome</keyword>
<evidence type="ECO:0000256" key="2">
    <source>
        <dbReference type="ARBA" id="ARBA00022801"/>
    </source>
</evidence>
<dbReference type="RefSeq" id="WP_390220990.1">
    <property type="nucleotide sequence ID" value="NZ_JBBMXV010000012.1"/>
</dbReference>
<dbReference type="EMBL" id="JBHSXQ010000012">
    <property type="protein sequence ID" value="MFC6907217.1"/>
    <property type="molecule type" value="Genomic_DNA"/>
</dbReference>
<reference evidence="4 5" key="1">
    <citation type="journal article" date="2019" name="Int. J. Syst. Evol. Microbiol.">
        <title>The Global Catalogue of Microorganisms (GCM) 10K type strain sequencing project: providing services to taxonomists for standard genome sequencing and annotation.</title>
        <authorList>
            <consortium name="The Broad Institute Genomics Platform"/>
            <consortium name="The Broad Institute Genome Sequencing Center for Infectious Disease"/>
            <person name="Wu L."/>
            <person name="Ma J."/>
        </authorList>
    </citation>
    <scope>NUCLEOTIDE SEQUENCE [LARGE SCALE GENOMIC DNA]</scope>
    <source>
        <strain evidence="4 5">CGMCC 1.3240</strain>
    </source>
</reference>